<dbReference type="Gene3D" id="3.90.1150.10">
    <property type="entry name" value="Aspartate Aminotransferase, domain 1"/>
    <property type="match status" value="1"/>
</dbReference>
<comment type="similarity">
    <text evidence="2 7">Belongs to the group II decarboxylase family.</text>
</comment>
<dbReference type="GO" id="GO:0030170">
    <property type="term" value="F:pyridoxal phosphate binding"/>
    <property type="evidence" value="ECO:0007669"/>
    <property type="project" value="InterPro"/>
</dbReference>
<feature type="modified residue" description="N6-(pyridoxal phosphate)lysine" evidence="6">
    <location>
        <position position="303"/>
    </location>
</feature>
<evidence type="ECO:0000256" key="6">
    <source>
        <dbReference type="PIRSR" id="PIRSR602129-50"/>
    </source>
</evidence>
<dbReference type="OrthoDB" id="9803665at2"/>
<dbReference type="GO" id="GO:0019752">
    <property type="term" value="P:carboxylic acid metabolic process"/>
    <property type="evidence" value="ECO:0007669"/>
    <property type="project" value="InterPro"/>
</dbReference>
<accession>A0A1M6VR12</accession>
<evidence type="ECO:0000256" key="1">
    <source>
        <dbReference type="ARBA" id="ARBA00001933"/>
    </source>
</evidence>
<dbReference type="EMBL" id="FRAR01000026">
    <property type="protein sequence ID" value="SHK83909.1"/>
    <property type="molecule type" value="Genomic_DNA"/>
</dbReference>
<dbReference type="PANTHER" id="PTHR11999:SF70">
    <property type="entry name" value="MIP05841P"/>
    <property type="match status" value="1"/>
</dbReference>
<proteinExistence type="inferred from homology"/>
<dbReference type="GO" id="GO:0004058">
    <property type="term" value="F:aromatic-L-amino-acid decarboxylase activity"/>
    <property type="evidence" value="ECO:0007669"/>
    <property type="project" value="UniProtKB-ARBA"/>
</dbReference>
<dbReference type="AlphaFoldDB" id="A0A1M6VR12"/>
<gene>
    <name evidence="8" type="ORF">SAMN02745123_03298</name>
</gene>
<evidence type="ECO:0000256" key="5">
    <source>
        <dbReference type="ARBA" id="ARBA00023239"/>
    </source>
</evidence>
<dbReference type="InterPro" id="IPR015424">
    <property type="entry name" value="PyrdxlP-dep_Trfase"/>
</dbReference>
<dbReference type="Pfam" id="PF00282">
    <property type="entry name" value="Pyridoxal_deC"/>
    <property type="match status" value="1"/>
</dbReference>
<name>A0A1M6VR12_9FIRM</name>
<reference evidence="9" key="1">
    <citation type="submission" date="2016-11" db="EMBL/GenBank/DDBJ databases">
        <authorList>
            <person name="Varghese N."/>
            <person name="Submissions S."/>
        </authorList>
    </citation>
    <scope>NUCLEOTIDE SEQUENCE [LARGE SCALE GENOMIC DNA]</scope>
    <source>
        <strain evidence="9">DSM 10349</strain>
    </source>
</reference>
<keyword evidence="3" id="KW-0210">Decarboxylase</keyword>
<evidence type="ECO:0000256" key="2">
    <source>
        <dbReference type="ARBA" id="ARBA00009533"/>
    </source>
</evidence>
<dbReference type="InterPro" id="IPR015422">
    <property type="entry name" value="PyrdxlP-dep_Trfase_small"/>
</dbReference>
<dbReference type="RefSeq" id="WP_084082467.1">
    <property type="nucleotide sequence ID" value="NZ_FRAR01000026.1"/>
</dbReference>
<keyword evidence="9" id="KW-1185">Reference proteome</keyword>
<evidence type="ECO:0000256" key="4">
    <source>
        <dbReference type="ARBA" id="ARBA00022898"/>
    </source>
</evidence>
<evidence type="ECO:0000256" key="3">
    <source>
        <dbReference type="ARBA" id="ARBA00022793"/>
    </source>
</evidence>
<sequence>MEQNKDSKIVSDRLREEALDLALFEQAKNYAFDYMKNILDQSVYPDKLAIDGLTIFREPLQSEAGNPYDILDRLHFKGSPATVAQTGGRYFGFVNGGIIPAALAAKWLADTWDQNAALYVISPIASILEDVCEKWLIDLLKLPEGTAAGFVGGSSTATLCGLTAGRNYLLEQLGYDVGKQGLFGAPEIRVVLGDGAHSTIYKALSVLGLGSERLIRVPADDQGRMIAEAVPELDNQTLLILQAGNVNSGAFDNFEALCQRARNAGSWVHVDGAFGLWTSASEELNSLTRGVELADSWSVDAHKTLNAPYDNGIILCKYRDALTKALHMTGSYIIYSDHRDGMLYTPDMSRRARIVELWATLKSLGKKGVSELVEDLHHKARYFAKSLEENGFKVINDVCFNQVMISLCNSELTEKVLKLIQDSKECWCGGAKWESESVIRISVCSYRTTYEDIDRSVKAFIKAKEEALRM</sequence>
<keyword evidence="5 7" id="KW-0456">Lyase</keyword>
<dbReference type="STRING" id="1121421.SAMN02745123_03298"/>
<protein>
    <submittedName>
        <fullName evidence="8">Glutamate or tyrosine decarboxylase</fullName>
    </submittedName>
</protein>
<comment type="cofactor">
    <cofactor evidence="1 6 7">
        <name>pyridoxal 5'-phosphate</name>
        <dbReference type="ChEBI" id="CHEBI:597326"/>
    </cofactor>
</comment>
<organism evidence="8 9">
    <name type="scientific">Desulforamulus aeronauticus DSM 10349</name>
    <dbReference type="NCBI Taxonomy" id="1121421"/>
    <lineage>
        <taxon>Bacteria</taxon>
        <taxon>Bacillati</taxon>
        <taxon>Bacillota</taxon>
        <taxon>Clostridia</taxon>
        <taxon>Eubacteriales</taxon>
        <taxon>Peptococcaceae</taxon>
        <taxon>Desulforamulus</taxon>
    </lineage>
</organism>
<dbReference type="SUPFAM" id="SSF53383">
    <property type="entry name" value="PLP-dependent transferases"/>
    <property type="match status" value="1"/>
</dbReference>
<dbReference type="Proteomes" id="UP000183997">
    <property type="component" value="Unassembled WGS sequence"/>
</dbReference>
<evidence type="ECO:0000313" key="9">
    <source>
        <dbReference type="Proteomes" id="UP000183997"/>
    </source>
</evidence>
<dbReference type="PANTHER" id="PTHR11999">
    <property type="entry name" value="GROUP II PYRIDOXAL-5-PHOSPHATE DECARBOXYLASE"/>
    <property type="match status" value="1"/>
</dbReference>
<evidence type="ECO:0000313" key="8">
    <source>
        <dbReference type="EMBL" id="SHK83909.1"/>
    </source>
</evidence>
<dbReference type="InterPro" id="IPR002129">
    <property type="entry name" value="PyrdxlP-dep_de-COase"/>
</dbReference>
<dbReference type="InterPro" id="IPR010977">
    <property type="entry name" value="Aromatic_deC"/>
</dbReference>
<dbReference type="InterPro" id="IPR015421">
    <property type="entry name" value="PyrdxlP-dep_Trfase_major"/>
</dbReference>
<dbReference type="Gene3D" id="3.40.640.10">
    <property type="entry name" value="Type I PLP-dependent aspartate aminotransferase-like (Major domain)"/>
    <property type="match status" value="1"/>
</dbReference>
<keyword evidence="4 6" id="KW-0663">Pyridoxal phosphate</keyword>
<evidence type="ECO:0000256" key="7">
    <source>
        <dbReference type="RuleBase" id="RU000382"/>
    </source>
</evidence>